<feature type="transmembrane region" description="Helical" evidence="10">
    <location>
        <begin position="38"/>
        <end position="57"/>
    </location>
</feature>
<dbReference type="Proteomes" id="UP000053477">
    <property type="component" value="Unassembled WGS sequence"/>
</dbReference>
<accession>A0A0H2RWW5</accession>
<organism evidence="11 12">
    <name type="scientific">Schizopora paradoxa</name>
    <dbReference type="NCBI Taxonomy" id="27342"/>
    <lineage>
        <taxon>Eukaryota</taxon>
        <taxon>Fungi</taxon>
        <taxon>Dikarya</taxon>
        <taxon>Basidiomycota</taxon>
        <taxon>Agaricomycotina</taxon>
        <taxon>Agaricomycetes</taxon>
        <taxon>Hymenochaetales</taxon>
        <taxon>Schizoporaceae</taxon>
        <taxon>Schizopora</taxon>
    </lineage>
</organism>
<evidence type="ECO:0000256" key="1">
    <source>
        <dbReference type="ARBA" id="ARBA00004141"/>
    </source>
</evidence>
<comment type="subcellular location">
    <subcellularLocation>
        <location evidence="1">Membrane</location>
        <topology evidence="1">Multi-pass membrane protein</topology>
    </subcellularLocation>
</comment>
<keyword evidence="7 10" id="KW-0472">Membrane</keyword>
<evidence type="ECO:0000313" key="12">
    <source>
        <dbReference type="Proteomes" id="UP000053477"/>
    </source>
</evidence>
<proteinExistence type="inferred from homology"/>
<evidence type="ECO:0000256" key="10">
    <source>
        <dbReference type="SAM" id="Phobius"/>
    </source>
</evidence>
<keyword evidence="4 10" id="KW-0812">Transmembrane</keyword>
<evidence type="ECO:0000256" key="6">
    <source>
        <dbReference type="ARBA" id="ARBA00023040"/>
    </source>
</evidence>
<dbReference type="GO" id="GO:0005886">
    <property type="term" value="C:plasma membrane"/>
    <property type="evidence" value="ECO:0007669"/>
    <property type="project" value="TreeGrafter"/>
</dbReference>
<dbReference type="PRINTS" id="PR00901">
    <property type="entry name" value="PHEROMONEBAR"/>
</dbReference>
<feature type="transmembrane region" description="Helical" evidence="10">
    <location>
        <begin position="12"/>
        <end position="31"/>
    </location>
</feature>
<evidence type="ECO:0000256" key="3">
    <source>
        <dbReference type="ARBA" id="ARBA00022507"/>
    </source>
</evidence>
<feature type="transmembrane region" description="Helical" evidence="10">
    <location>
        <begin position="275"/>
        <end position="294"/>
    </location>
</feature>
<dbReference type="PRINTS" id="PR00899">
    <property type="entry name" value="GPCRSTE3"/>
</dbReference>
<feature type="transmembrane region" description="Helical" evidence="10">
    <location>
        <begin position="116"/>
        <end position="137"/>
    </location>
</feature>
<reference evidence="11 12" key="1">
    <citation type="submission" date="2015-04" db="EMBL/GenBank/DDBJ databases">
        <title>Complete genome sequence of Schizopora paradoxa KUC8140, a cosmopolitan wood degrader in East Asia.</title>
        <authorList>
            <consortium name="DOE Joint Genome Institute"/>
            <person name="Min B."/>
            <person name="Park H."/>
            <person name="Jang Y."/>
            <person name="Kim J.-J."/>
            <person name="Kim K.H."/>
            <person name="Pangilinan J."/>
            <person name="Lipzen A."/>
            <person name="Riley R."/>
            <person name="Grigoriev I.V."/>
            <person name="Spatafora J.W."/>
            <person name="Choi I.-G."/>
        </authorList>
    </citation>
    <scope>NUCLEOTIDE SEQUENCE [LARGE SCALE GENOMIC DNA]</scope>
    <source>
        <strain evidence="11 12">KUC8140</strain>
    </source>
</reference>
<keyword evidence="12" id="KW-1185">Reference proteome</keyword>
<dbReference type="AlphaFoldDB" id="A0A0H2RWW5"/>
<gene>
    <name evidence="11" type="ORF">SCHPADRAFT_869705</name>
</gene>
<dbReference type="GO" id="GO:0004934">
    <property type="term" value="F:mating-type alpha-factor pheromone receptor activity"/>
    <property type="evidence" value="ECO:0007669"/>
    <property type="project" value="InterPro"/>
</dbReference>
<feature type="transmembrane region" description="Helical" evidence="10">
    <location>
        <begin position="77"/>
        <end position="96"/>
    </location>
</feature>
<comment type="similarity">
    <text evidence="2">Belongs to the G-protein coupled receptor 4 family.</text>
</comment>
<dbReference type="Pfam" id="PF02076">
    <property type="entry name" value="STE3"/>
    <property type="match status" value="1"/>
</dbReference>
<sequence length="393" mass="44462">MSFASDPTYPLFPTFAFLGFFLVLIPLPWHFQAWNAGTCLYMVWTALACLNQFINSLAWRDSAINFAPVWCDISSRLITGVAVAIPAASLCINRRLYKIASIQCVSVTRAQKRRAVIEDLSIGLGIPIIEMALAYVVNGHRFDIYEGLGCYPAIYNVWLSYVLVSGWPIAIGLVSACYCVLSLRAFHQKRSQFRELLSQNKSLTVNRYFRLMALATIELICTIPFATYFIIINSSGGQVFPYKGWADLHFHWSFVGQFPATLWRLDHKAEIALELTRWLVVVCAFVFFAFFGFADEARRNYKRVITSALESRFVRKLVPRIRSKSDATKLSPNNSRGVLPVFINRPPIHIEKKISMISDSSLTKASLSPSSSTNVSFEEETKVSYDECYGHAY</sequence>
<dbReference type="PANTHER" id="PTHR28097:SF1">
    <property type="entry name" value="PHEROMONE A FACTOR RECEPTOR"/>
    <property type="match status" value="1"/>
</dbReference>
<dbReference type="InterPro" id="IPR001499">
    <property type="entry name" value="GPCR_STE3"/>
</dbReference>
<dbReference type="InParanoid" id="A0A0H2RWW5"/>
<protein>
    <submittedName>
        <fullName evidence="11">STE3-domain-containing protein</fullName>
    </submittedName>
</protein>
<dbReference type="InterPro" id="IPR000481">
    <property type="entry name" value="GPCR_Pheromne_B_alpha_rcpt"/>
</dbReference>
<evidence type="ECO:0000256" key="7">
    <source>
        <dbReference type="ARBA" id="ARBA00023136"/>
    </source>
</evidence>
<evidence type="ECO:0000256" key="2">
    <source>
        <dbReference type="ARBA" id="ARBA00011085"/>
    </source>
</evidence>
<dbReference type="CDD" id="cd14966">
    <property type="entry name" value="7tmD_STE3"/>
    <property type="match status" value="1"/>
</dbReference>
<evidence type="ECO:0000256" key="9">
    <source>
        <dbReference type="ARBA" id="ARBA00023224"/>
    </source>
</evidence>
<evidence type="ECO:0000313" key="11">
    <source>
        <dbReference type="EMBL" id="KLO16520.1"/>
    </source>
</evidence>
<dbReference type="PANTHER" id="PTHR28097">
    <property type="entry name" value="PHEROMONE A FACTOR RECEPTOR"/>
    <property type="match status" value="1"/>
</dbReference>
<feature type="transmembrane region" description="Helical" evidence="10">
    <location>
        <begin position="157"/>
        <end position="187"/>
    </location>
</feature>
<dbReference type="OrthoDB" id="2874149at2759"/>
<keyword evidence="5 10" id="KW-1133">Transmembrane helix</keyword>
<keyword evidence="8" id="KW-0675">Receptor</keyword>
<keyword evidence="9" id="KW-0807">Transducer</keyword>
<dbReference type="GO" id="GO:0000750">
    <property type="term" value="P:pheromone-dependent signal transduction involved in conjugation with cellular fusion"/>
    <property type="evidence" value="ECO:0007669"/>
    <property type="project" value="TreeGrafter"/>
</dbReference>
<name>A0A0H2RWW5_9AGAM</name>
<evidence type="ECO:0000256" key="4">
    <source>
        <dbReference type="ARBA" id="ARBA00022692"/>
    </source>
</evidence>
<evidence type="ECO:0000256" key="5">
    <source>
        <dbReference type="ARBA" id="ARBA00022989"/>
    </source>
</evidence>
<keyword evidence="3" id="KW-0589">Pheromone response</keyword>
<feature type="transmembrane region" description="Helical" evidence="10">
    <location>
        <begin position="208"/>
        <end position="231"/>
    </location>
</feature>
<evidence type="ECO:0000256" key="8">
    <source>
        <dbReference type="ARBA" id="ARBA00023170"/>
    </source>
</evidence>
<dbReference type="EMBL" id="KQ085915">
    <property type="protein sequence ID" value="KLO16520.1"/>
    <property type="molecule type" value="Genomic_DNA"/>
</dbReference>
<keyword evidence="6" id="KW-0297">G-protein coupled receptor</keyword>